<feature type="compositionally biased region" description="Acidic residues" evidence="1">
    <location>
        <begin position="574"/>
        <end position="592"/>
    </location>
</feature>
<accession>A0A5C3LSF2</accession>
<feature type="compositionally biased region" description="Polar residues" evidence="1">
    <location>
        <begin position="168"/>
        <end position="198"/>
    </location>
</feature>
<feature type="region of interest" description="Disordered" evidence="1">
    <location>
        <begin position="403"/>
        <end position="641"/>
    </location>
</feature>
<dbReference type="AlphaFoldDB" id="A0A5C3LSF2"/>
<evidence type="ECO:0000256" key="1">
    <source>
        <dbReference type="SAM" id="MobiDB-lite"/>
    </source>
</evidence>
<feature type="compositionally biased region" description="Acidic residues" evidence="1">
    <location>
        <begin position="599"/>
        <end position="613"/>
    </location>
</feature>
<protein>
    <submittedName>
        <fullName evidence="2">Uncharacterized protein</fullName>
    </submittedName>
</protein>
<feature type="region of interest" description="Disordered" evidence="1">
    <location>
        <begin position="1"/>
        <end position="374"/>
    </location>
</feature>
<dbReference type="EMBL" id="ML213627">
    <property type="protein sequence ID" value="TFK34838.1"/>
    <property type="molecule type" value="Genomic_DNA"/>
</dbReference>
<feature type="compositionally biased region" description="Low complexity" evidence="1">
    <location>
        <begin position="142"/>
        <end position="167"/>
    </location>
</feature>
<dbReference type="STRING" id="68775.A0A5C3LSF2"/>
<feature type="compositionally biased region" description="Basic and acidic residues" evidence="1">
    <location>
        <begin position="241"/>
        <end position="251"/>
    </location>
</feature>
<feature type="compositionally biased region" description="Polar residues" evidence="1">
    <location>
        <begin position="321"/>
        <end position="335"/>
    </location>
</feature>
<feature type="compositionally biased region" description="Basic residues" evidence="1">
    <location>
        <begin position="13"/>
        <end position="22"/>
    </location>
</feature>
<gene>
    <name evidence="2" type="ORF">BDQ12DRAFT_331704</name>
</gene>
<feature type="compositionally biased region" description="Low complexity" evidence="1">
    <location>
        <begin position="221"/>
        <end position="230"/>
    </location>
</feature>
<feature type="compositionally biased region" description="Basic and acidic residues" evidence="1">
    <location>
        <begin position="445"/>
        <end position="472"/>
    </location>
</feature>
<evidence type="ECO:0000313" key="2">
    <source>
        <dbReference type="EMBL" id="TFK34838.1"/>
    </source>
</evidence>
<proteinExistence type="predicted"/>
<name>A0A5C3LSF2_9AGAR</name>
<feature type="compositionally biased region" description="Polar residues" evidence="1">
    <location>
        <begin position="272"/>
        <end position="296"/>
    </location>
</feature>
<feature type="compositionally biased region" description="Polar residues" evidence="1">
    <location>
        <begin position="545"/>
        <end position="556"/>
    </location>
</feature>
<dbReference type="OrthoDB" id="3363386at2759"/>
<feature type="compositionally biased region" description="Low complexity" evidence="1">
    <location>
        <begin position="45"/>
        <end position="75"/>
    </location>
</feature>
<sequence length="641" mass="67786">MATLFQAPPHSNSYHHRRHHRQGILLSPSQTSSVSSNYPNPYEDSTLSSGSPSGSASSSSSTSSHTSLSSGSTPTNIPAQKPVTPSRRIRFAPLPDPRRSVLITDDGDELPLPEAHDATQFPCPATPLAGEFSLEHPQIDTSSIGSSSSSSQRNSYSTDPSSVSSTPGTATPVSITIQSDSCDGSAPASPTNSVQQPTVVPAKSSWPKPKSLNILRSFKKSSSSSSSGSSHTLTPTPSIEKGSRGVTKEEILTLGTINLFRSTSRESRNGNESDPGSSSSGWGLTRWTSAGTTGDKANSAVGSPLARTQSTQSYTSKSKRPSSTGGLFYTPSPSRSKAAAPVKQNTVRTGTRMLNGRVYGGPKRPQTNANPFANARDEEPEFVEWGYGGMGSVKGAKSAGVTGAGWEKLHGGASVGAKGKQAGGSGVDGDAEEDDGSGLGWVKKRKEERERKKKEEEERRKAEEAGAEKIEAEAEAETPAPPPLSAESTPTVESPGALSPAIASLRAPARPTTPSSTHTHGEEEHVLRAVTVPAPMPRHHRGHSRGSSINNSTLSLSHAPVNETLELPKAVEESKDEEGSDEDEDEGSEEEEEARRTPEEDDEEEEDEDEEEEERKRKTALGAGVEKISRHKEVVEDSGEA</sequence>
<dbReference type="Proteomes" id="UP000308652">
    <property type="component" value="Unassembled WGS sequence"/>
</dbReference>
<organism evidence="2 3">
    <name type="scientific">Crucibulum laeve</name>
    <dbReference type="NCBI Taxonomy" id="68775"/>
    <lineage>
        <taxon>Eukaryota</taxon>
        <taxon>Fungi</taxon>
        <taxon>Dikarya</taxon>
        <taxon>Basidiomycota</taxon>
        <taxon>Agaricomycotina</taxon>
        <taxon>Agaricomycetes</taxon>
        <taxon>Agaricomycetidae</taxon>
        <taxon>Agaricales</taxon>
        <taxon>Agaricineae</taxon>
        <taxon>Nidulariaceae</taxon>
        <taxon>Crucibulum</taxon>
    </lineage>
</organism>
<keyword evidence="3" id="KW-1185">Reference proteome</keyword>
<feature type="compositionally biased region" description="Low complexity" evidence="1">
    <location>
        <begin position="27"/>
        <end position="36"/>
    </location>
</feature>
<reference evidence="2 3" key="1">
    <citation type="journal article" date="2019" name="Nat. Ecol. Evol.">
        <title>Megaphylogeny resolves global patterns of mushroom evolution.</title>
        <authorList>
            <person name="Varga T."/>
            <person name="Krizsan K."/>
            <person name="Foldi C."/>
            <person name="Dima B."/>
            <person name="Sanchez-Garcia M."/>
            <person name="Sanchez-Ramirez S."/>
            <person name="Szollosi G.J."/>
            <person name="Szarkandi J.G."/>
            <person name="Papp V."/>
            <person name="Albert L."/>
            <person name="Andreopoulos W."/>
            <person name="Angelini C."/>
            <person name="Antonin V."/>
            <person name="Barry K.W."/>
            <person name="Bougher N.L."/>
            <person name="Buchanan P."/>
            <person name="Buyck B."/>
            <person name="Bense V."/>
            <person name="Catcheside P."/>
            <person name="Chovatia M."/>
            <person name="Cooper J."/>
            <person name="Damon W."/>
            <person name="Desjardin D."/>
            <person name="Finy P."/>
            <person name="Geml J."/>
            <person name="Haridas S."/>
            <person name="Hughes K."/>
            <person name="Justo A."/>
            <person name="Karasinski D."/>
            <person name="Kautmanova I."/>
            <person name="Kiss B."/>
            <person name="Kocsube S."/>
            <person name="Kotiranta H."/>
            <person name="LaButti K.M."/>
            <person name="Lechner B.E."/>
            <person name="Liimatainen K."/>
            <person name="Lipzen A."/>
            <person name="Lukacs Z."/>
            <person name="Mihaltcheva S."/>
            <person name="Morgado L.N."/>
            <person name="Niskanen T."/>
            <person name="Noordeloos M.E."/>
            <person name="Ohm R.A."/>
            <person name="Ortiz-Santana B."/>
            <person name="Ovrebo C."/>
            <person name="Racz N."/>
            <person name="Riley R."/>
            <person name="Savchenko A."/>
            <person name="Shiryaev A."/>
            <person name="Soop K."/>
            <person name="Spirin V."/>
            <person name="Szebenyi C."/>
            <person name="Tomsovsky M."/>
            <person name="Tulloss R.E."/>
            <person name="Uehling J."/>
            <person name="Grigoriev I.V."/>
            <person name="Vagvolgyi C."/>
            <person name="Papp T."/>
            <person name="Martin F.M."/>
            <person name="Miettinen O."/>
            <person name="Hibbett D.S."/>
            <person name="Nagy L.G."/>
        </authorList>
    </citation>
    <scope>NUCLEOTIDE SEQUENCE [LARGE SCALE GENOMIC DNA]</scope>
    <source>
        <strain evidence="2 3">CBS 166.37</strain>
    </source>
</reference>
<evidence type="ECO:0000313" key="3">
    <source>
        <dbReference type="Proteomes" id="UP000308652"/>
    </source>
</evidence>